<evidence type="ECO:0008006" key="4">
    <source>
        <dbReference type="Google" id="ProtNLM"/>
    </source>
</evidence>
<keyword evidence="1" id="KW-0732">Signal</keyword>
<evidence type="ECO:0000313" key="3">
    <source>
        <dbReference type="Proteomes" id="UP000185544"/>
    </source>
</evidence>
<feature type="chain" id="PRO_5012046789" description="Tetratricopeptide repeat protein" evidence="1">
    <location>
        <begin position="26"/>
        <end position="764"/>
    </location>
</feature>
<proteinExistence type="predicted"/>
<name>A0A1L6MYH6_9BACT</name>
<accession>A0A1L6MYH6</accession>
<gene>
    <name evidence="2" type="ORF">BCY86_07045</name>
</gene>
<dbReference type="EMBL" id="CP016908">
    <property type="protein sequence ID" value="APS00458.1"/>
    <property type="molecule type" value="Genomic_DNA"/>
</dbReference>
<dbReference type="SUPFAM" id="SSF48452">
    <property type="entry name" value="TPR-like"/>
    <property type="match status" value="1"/>
</dbReference>
<reference evidence="2 3" key="1">
    <citation type="submission" date="2016-08" db="EMBL/GenBank/DDBJ databases">
        <title>Identification and validation of antigenic proteins from Pajaroellobacter abortibovis using de-novo genome sequence assembly and reverse vaccinology.</title>
        <authorList>
            <person name="Welly B.T."/>
            <person name="Miller M.R."/>
            <person name="Stott J.L."/>
            <person name="Blanchard M.T."/>
            <person name="Islas-Trejo A.D."/>
            <person name="O'Rourke S.M."/>
            <person name="Young A.E."/>
            <person name="Medrano J.F."/>
            <person name="Van Eenennaam A.L."/>
        </authorList>
    </citation>
    <scope>NUCLEOTIDE SEQUENCE [LARGE SCALE GENOMIC DNA]</scope>
    <source>
        <strain evidence="2 3">BTF92-0548A/99-0131</strain>
    </source>
</reference>
<evidence type="ECO:0000256" key="1">
    <source>
        <dbReference type="SAM" id="SignalP"/>
    </source>
</evidence>
<organism evidence="2 3">
    <name type="scientific">Pajaroellobacter abortibovis</name>
    <dbReference type="NCBI Taxonomy" id="1882918"/>
    <lineage>
        <taxon>Bacteria</taxon>
        <taxon>Pseudomonadati</taxon>
        <taxon>Myxococcota</taxon>
        <taxon>Polyangia</taxon>
        <taxon>Polyangiales</taxon>
        <taxon>Polyangiaceae</taxon>
    </lineage>
</organism>
<dbReference type="InterPro" id="IPR011990">
    <property type="entry name" value="TPR-like_helical_dom_sf"/>
</dbReference>
<dbReference type="RefSeq" id="WP_075277125.1">
    <property type="nucleotide sequence ID" value="NZ_CP016908.1"/>
</dbReference>
<dbReference type="KEGG" id="pabo:BCY86_07045"/>
<evidence type="ECO:0000313" key="2">
    <source>
        <dbReference type="EMBL" id="APS00458.1"/>
    </source>
</evidence>
<protein>
    <recommendedName>
        <fullName evidence="4">Tetratricopeptide repeat protein</fullName>
    </recommendedName>
</protein>
<feature type="signal peptide" evidence="1">
    <location>
        <begin position="1"/>
        <end position="25"/>
    </location>
</feature>
<dbReference type="Proteomes" id="UP000185544">
    <property type="component" value="Chromosome"/>
</dbReference>
<dbReference type="OrthoDB" id="5493878at2"/>
<keyword evidence="3" id="KW-1185">Reference proteome</keyword>
<dbReference type="Gene3D" id="1.25.40.10">
    <property type="entry name" value="Tetratricopeptide repeat domain"/>
    <property type="match status" value="2"/>
</dbReference>
<sequence>MCDQRKWVWASVVLLLWGCAHTSSSGGGISDPKKAGTMRMSVPLSMRTGLSTRSQALFILLLNDPRADENVSLLVQVVPEQMRRAAFHFAERRPEQGLRAFYDVLYLVNLMSDQRELTHDVLGPYGVEVLRSAIKEVARAGDEGRAWTFYELLSQVGSSADRASAREHLIILKDWLDQTMSGGPISRASVLARFYVQRYFLRPTADSKEGAVRAVRAWVEQALALRDSHLMLSRGELSRSEAEEGTRALRMGATLLASIYLYDRDPSGAISTLLGSRISEILPRELLIALQSLTIKQDATAYLHMARLLRAALEVREGQWDKWIGSDWLMAVLFQLMKEAYRLDPTLPEAAEAVALALQTYGLGEATAPILLKAIKAHPESHLIEGSLGLIMRAMGLALELEEEEQSARAVYQSAQPFFDFVEEIQKKSQVQFGTPIPLQPGLEHIHIMMGKIELRSGQMEEARFCFYRALEKERLAEALLPLARIEWHQGYSSQALAKLDEAMQAQDAIQSPMFQVHVLFYRSDMAVEKGRDAAAVRDPLVKALKAAKQAREWNSDEVRADAERMLCRILDRFGEAELARKALDRALEATPTDKNQLSETLSLQISRSLVHGNLAEGREGLGRALSFDLKVDMLVYYALWVRLLERRLNTSSDGVADRVFDLVLEEQQSWIGRLAAFGAGRIQAEALGASAVTPIQRAEASFYMAMDKLIAGDKAGAAEGFKEVLEGPGMELVEFSVARDFLKGWHSELAGLLPEEEATHLIQ</sequence>
<dbReference type="AlphaFoldDB" id="A0A1L6MYH6"/>